<dbReference type="PANTHER" id="PTHR15092">
    <property type="entry name" value="POLY A -SPECIFIC RIBONUCLEASE/TARGET OF EGR1, MEMBER 1"/>
    <property type="match status" value="1"/>
</dbReference>
<dbReference type="EMBL" id="BMAW01117707">
    <property type="protein sequence ID" value="GFT76470.1"/>
    <property type="molecule type" value="Genomic_DNA"/>
</dbReference>
<dbReference type="GO" id="GO:0003723">
    <property type="term" value="F:RNA binding"/>
    <property type="evidence" value="ECO:0007669"/>
    <property type="project" value="TreeGrafter"/>
</dbReference>
<dbReference type="PANTHER" id="PTHR15092:SF44">
    <property type="entry name" value="POLY(A)-SPECIFIC RIBONUCLEASE PARN"/>
    <property type="match status" value="1"/>
</dbReference>
<proteinExistence type="inferred from homology"/>
<keyword evidence="4" id="KW-1185">Reference proteome</keyword>
<dbReference type="GO" id="GO:0000175">
    <property type="term" value="F:3'-5'-RNA exonuclease activity"/>
    <property type="evidence" value="ECO:0007669"/>
    <property type="project" value="TreeGrafter"/>
</dbReference>
<reference evidence="3" key="1">
    <citation type="submission" date="2020-08" db="EMBL/GenBank/DDBJ databases">
        <title>Multicomponent nature underlies the extraordinary mechanical properties of spider dragline silk.</title>
        <authorList>
            <person name="Kono N."/>
            <person name="Nakamura H."/>
            <person name="Mori M."/>
            <person name="Yoshida Y."/>
            <person name="Ohtoshi R."/>
            <person name="Malay A.D."/>
            <person name="Moran D.A.P."/>
            <person name="Tomita M."/>
            <person name="Numata K."/>
            <person name="Arakawa K."/>
        </authorList>
    </citation>
    <scope>NUCLEOTIDE SEQUENCE</scope>
</reference>
<dbReference type="InterPro" id="IPR051181">
    <property type="entry name" value="CAF1_poly(A)_ribonucleases"/>
</dbReference>
<dbReference type="Gene3D" id="3.30.420.10">
    <property type="entry name" value="Ribonuclease H-like superfamily/Ribonuclease H"/>
    <property type="match status" value="1"/>
</dbReference>
<dbReference type="InterPro" id="IPR036397">
    <property type="entry name" value="RNaseH_sf"/>
</dbReference>
<feature type="non-terminal residue" evidence="3">
    <location>
        <position position="74"/>
    </location>
</feature>
<evidence type="ECO:0000313" key="3">
    <source>
        <dbReference type="EMBL" id="GFT76470.1"/>
    </source>
</evidence>
<evidence type="ECO:0000256" key="1">
    <source>
        <dbReference type="ARBA" id="ARBA00008372"/>
    </source>
</evidence>
<name>A0A8X6PMQ7_NEPPI</name>
<comment type="similarity">
    <text evidence="1">Belongs to the CAF1 family.</text>
</comment>
<gene>
    <name evidence="3" type="primary">parn</name>
    <name evidence="3" type="ORF">NPIL_224521</name>
    <name evidence="2" type="ORF">NPIL_252591</name>
</gene>
<dbReference type="GO" id="GO:0005634">
    <property type="term" value="C:nucleus"/>
    <property type="evidence" value="ECO:0007669"/>
    <property type="project" value="TreeGrafter"/>
</dbReference>
<protein>
    <submittedName>
        <fullName evidence="3">Poly(A)-specific ribonuclease PARN</fullName>
    </submittedName>
</protein>
<dbReference type="Proteomes" id="UP000887013">
    <property type="component" value="Unassembled WGS sequence"/>
</dbReference>
<sequence>DDLDSAVGFRKVMDYLSESKKLIIGHHMYLDILHIIEQFFFPLPEDLGEFKSMVRMTFPHLLDTKFMASSEKLQ</sequence>
<dbReference type="SUPFAM" id="SSF53098">
    <property type="entry name" value="Ribonuclease H-like"/>
    <property type="match status" value="1"/>
</dbReference>
<dbReference type="InterPro" id="IPR006941">
    <property type="entry name" value="RNase_CAF1"/>
</dbReference>
<accession>A0A8X6PMQ7</accession>
<dbReference type="EMBL" id="BMAW01047955">
    <property type="protein sequence ID" value="GFS63531.1"/>
    <property type="molecule type" value="Genomic_DNA"/>
</dbReference>
<dbReference type="InterPro" id="IPR012337">
    <property type="entry name" value="RNaseH-like_sf"/>
</dbReference>
<dbReference type="OrthoDB" id="1432093at2759"/>
<feature type="non-terminal residue" evidence="3">
    <location>
        <position position="1"/>
    </location>
</feature>
<evidence type="ECO:0000313" key="4">
    <source>
        <dbReference type="Proteomes" id="UP000887013"/>
    </source>
</evidence>
<dbReference type="GO" id="GO:1990431">
    <property type="term" value="P:priRNA 3'-end processing"/>
    <property type="evidence" value="ECO:0007669"/>
    <property type="project" value="TreeGrafter"/>
</dbReference>
<dbReference type="GO" id="GO:0000289">
    <property type="term" value="P:nuclear-transcribed mRNA poly(A) tail shortening"/>
    <property type="evidence" value="ECO:0007669"/>
    <property type="project" value="TreeGrafter"/>
</dbReference>
<dbReference type="GO" id="GO:1990432">
    <property type="term" value="P:siRNA 3'-end processing"/>
    <property type="evidence" value="ECO:0007669"/>
    <property type="project" value="TreeGrafter"/>
</dbReference>
<comment type="caution">
    <text evidence="3">The sequence shown here is derived from an EMBL/GenBank/DDBJ whole genome shotgun (WGS) entry which is preliminary data.</text>
</comment>
<dbReference type="AlphaFoldDB" id="A0A8X6PMQ7"/>
<organism evidence="3 4">
    <name type="scientific">Nephila pilipes</name>
    <name type="common">Giant wood spider</name>
    <name type="synonym">Nephila maculata</name>
    <dbReference type="NCBI Taxonomy" id="299642"/>
    <lineage>
        <taxon>Eukaryota</taxon>
        <taxon>Metazoa</taxon>
        <taxon>Ecdysozoa</taxon>
        <taxon>Arthropoda</taxon>
        <taxon>Chelicerata</taxon>
        <taxon>Arachnida</taxon>
        <taxon>Araneae</taxon>
        <taxon>Araneomorphae</taxon>
        <taxon>Entelegynae</taxon>
        <taxon>Araneoidea</taxon>
        <taxon>Nephilidae</taxon>
        <taxon>Nephila</taxon>
    </lineage>
</organism>
<dbReference type="Pfam" id="PF04857">
    <property type="entry name" value="CAF1"/>
    <property type="match status" value="1"/>
</dbReference>
<evidence type="ECO:0000313" key="2">
    <source>
        <dbReference type="EMBL" id="GFS63531.1"/>
    </source>
</evidence>